<proteinExistence type="inferred from homology"/>
<dbReference type="PANTHER" id="PTHR11527">
    <property type="entry name" value="HEAT-SHOCK PROTEIN 20 FAMILY MEMBER"/>
    <property type="match status" value="1"/>
</dbReference>
<dbReference type="AlphaFoldDB" id="A0A1F7JIP7"/>
<evidence type="ECO:0000313" key="4">
    <source>
        <dbReference type="EMBL" id="OGK55479.1"/>
    </source>
</evidence>
<protein>
    <recommendedName>
        <fullName evidence="3">SHSP domain-containing protein</fullName>
    </recommendedName>
</protein>
<evidence type="ECO:0000256" key="2">
    <source>
        <dbReference type="RuleBase" id="RU003616"/>
    </source>
</evidence>
<dbReference type="Gene3D" id="2.60.40.790">
    <property type="match status" value="1"/>
</dbReference>
<dbReference type="CDD" id="cd06464">
    <property type="entry name" value="ACD_sHsps-like"/>
    <property type="match status" value="1"/>
</dbReference>
<dbReference type="InterPro" id="IPR031107">
    <property type="entry name" value="Small_HSP"/>
</dbReference>
<comment type="caution">
    <text evidence="4">The sequence shown here is derived from an EMBL/GenBank/DDBJ whole genome shotgun (WGS) entry which is preliminary data.</text>
</comment>
<dbReference type="Pfam" id="PF00011">
    <property type="entry name" value="HSP20"/>
    <property type="match status" value="1"/>
</dbReference>
<dbReference type="InterPro" id="IPR002068">
    <property type="entry name" value="A-crystallin/Hsp20_dom"/>
</dbReference>
<sequence length="125" mass="13875">MAQWPTFLDEDLLETEKDFTAFETDDAFVMKAKFAGVPAENIDISVEGGVVTARGEHEETEEEKKKRKVVYREARKAQYLYTVSIPCPVKADKAVADVKNGVLTLTIPKAEEAKPKKIQVTASGK</sequence>
<dbReference type="PROSITE" id="PS01031">
    <property type="entry name" value="SHSP"/>
    <property type="match status" value="1"/>
</dbReference>
<dbReference type="SUPFAM" id="SSF49764">
    <property type="entry name" value="HSP20-like chaperones"/>
    <property type="match status" value="1"/>
</dbReference>
<dbReference type="Proteomes" id="UP000178486">
    <property type="component" value="Unassembled WGS sequence"/>
</dbReference>
<gene>
    <name evidence="4" type="ORF">A3B56_01170</name>
</gene>
<feature type="domain" description="SHSP" evidence="3">
    <location>
        <begin position="10"/>
        <end position="123"/>
    </location>
</feature>
<evidence type="ECO:0000313" key="5">
    <source>
        <dbReference type="Proteomes" id="UP000178486"/>
    </source>
</evidence>
<evidence type="ECO:0000259" key="3">
    <source>
        <dbReference type="PROSITE" id="PS01031"/>
    </source>
</evidence>
<name>A0A1F7JIP7_9BACT</name>
<organism evidence="4 5">
    <name type="scientific">Candidatus Roizmanbacteria bacterium RIFCSPLOWO2_01_FULL_45_11</name>
    <dbReference type="NCBI Taxonomy" id="1802070"/>
    <lineage>
        <taxon>Bacteria</taxon>
        <taxon>Candidatus Roizmaniibacteriota</taxon>
    </lineage>
</organism>
<accession>A0A1F7JIP7</accession>
<reference evidence="4 5" key="1">
    <citation type="journal article" date="2016" name="Nat. Commun.">
        <title>Thousands of microbial genomes shed light on interconnected biogeochemical processes in an aquifer system.</title>
        <authorList>
            <person name="Anantharaman K."/>
            <person name="Brown C.T."/>
            <person name="Hug L.A."/>
            <person name="Sharon I."/>
            <person name="Castelle C.J."/>
            <person name="Probst A.J."/>
            <person name="Thomas B.C."/>
            <person name="Singh A."/>
            <person name="Wilkins M.J."/>
            <person name="Karaoz U."/>
            <person name="Brodie E.L."/>
            <person name="Williams K.H."/>
            <person name="Hubbard S.S."/>
            <person name="Banfield J.F."/>
        </authorList>
    </citation>
    <scope>NUCLEOTIDE SEQUENCE [LARGE SCALE GENOMIC DNA]</scope>
</reference>
<comment type="similarity">
    <text evidence="1 2">Belongs to the small heat shock protein (HSP20) family.</text>
</comment>
<evidence type="ECO:0000256" key="1">
    <source>
        <dbReference type="PROSITE-ProRule" id="PRU00285"/>
    </source>
</evidence>
<dbReference type="InterPro" id="IPR008978">
    <property type="entry name" value="HSP20-like_chaperone"/>
</dbReference>
<dbReference type="EMBL" id="MGAU01000013">
    <property type="protein sequence ID" value="OGK55479.1"/>
    <property type="molecule type" value="Genomic_DNA"/>
</dbReference>